<dbReference type="Gene3D" id="1.10.510.10">
    <property type="entry name" value="Transferase(Phosphotransferase) domain 1"/>
    <property type="match status" value="1"/>
</dbReference>
<dbReference type="InterPro" id="IPR036890">
    <property type="entry name" value="HATPase_C_sf"/>
</dbReference>
<reference evidence="3 4" key="1">
    <citation type="submission" date="2024-03" db="EMBL/GenBank/DDBJ databases">
        <title>The Acrasis kona genome and developmental transcriptomes reveal deep origins of eukaryotic multicellular pathways.</title>
        <authorList>
            <person name="Sheikh S."/>
            <person name="Fu C.-J."/>
            <person name="Brown M.W."/>
            <person name="Baldauf S.L."/>
        </authorList>
    </citation>
    <scope>NUCLEOTIDE SEQUENCE [LARGE SCALE GENOMIC DNA]</scope>
    <source>
        <strain evidence="3 4">ATCC MYA-3509</strain>
    </source>
</reference>
<dbReference type="Gene3D" id="3.40.50.300">
    <property type="entry name" value="P-loop containing nucleotide triphosphate hydrolases"/>
    <property type="match status" value="1"/>
</dbReference>
<name>A0AAW2Z843_9EUKA</name>
<dbReference type="Pfam" id="PF00069">
    <property type="entry name" value="Pkinase"/>
    <property type="match status" value="1"/>
</dbReference>
<keyword evidence="3" id="KW-0418">Kinase</keyword>
<sequence>MSQHTEVIHSGKYYQVFKSGSDQIIKTHASENATADQADNLRREYQIGNYASNNATRVVKFKELREKVDEKNVQVSILMQDIGAKDLYKQIPTNGYPLAKFLHIATECAQGLQEIHNNGVIHKDVKPSNMLFTKDEKIIYIDFGSAATFREQALIPVSKNQRVHGTAKYISPEQTGRTSKQIDYRTDFYSLGVTFYQLISGKLPFETSDLAQLLAPALPNTVPLVVSDIIEKLMRKDPNDRYQSCFGLLRDLDKCKSYLAANQTIDRFALGQEDFVDTFLSTKLYGREQELKILKSIIHDVSETSITQVVTVSGRSGVGKSCLVRDLQYAVQRMNGHLCSGKYDQLNSNSLYSGIVDAMRDLTKQILVEDDAELAKWKTMIEQAAGYNGKLLTDLVPEIEKVIGPQPDVAKISLSECKSRLENTIAKFVQVFAQNDKPLVFFIDDVQWCDEDSFQLLASLTKQVTKMVMVFAYRDDEVQKDHQLGTTIIDIKESIRVKEINLTPVTDKVVENWVCDMIGEGRTDRVAELSRVVFEKTNGEPLFVNQFLQTLRIDKLLVRNEQWEWSITDIKSQSVTDNVAKLMEHRVSQLSPDAIEVMKVLSCMGSSCNVDDLSYILASRSEDVLSQLHQAIKIGVVLLINNRLHFSHDRVREASHNFVSQDKLVETHFNIGMKLYQMNGTNSQQTNIIDHLNKGRSFIASNEEAVVINQCLLETMANMNLSACQKTLSSASYKAAIKYIKESISCLEVLCPEEDQRWKRYHDLLFTLNIDLANVYIQVGRHDETSSITDSLLNRANSIMEKCSVYKIHAVVSSLLLNGDGIYNSCSNILSLFNIDMNNQNQSENEVIINKVLEKIIDSNGDIDINSMCQVVASEEEKIKCYALLNICFYAYMYNPSLFDSSVTTALSIMLSGKTLTPEVSGVAVFYCTIAVGKGDWSNVKLVNNLVSECTKKRFHDHVSENVRALHLHALLVNHFYIKRHKNGKNLRKIANMGVRSGEEIAYGCASMLCSIMDVFYTGDLNTHAQHVKEALGFITKFKTPGLRSFVDSLGIAINTLQGKNSLRNAVSEIKSMDQKNNQTLTSVFNCIIEWTEFNLDLVDISTSPVQRLRSILDYESEFNANLQNHIMLKIFVFISAIKLIQTYQRALDEEADFKLQISAAITRFEERISQWAKLNSDYKNWNCLIKAETAAYIDKNQTQAFVMYNKAIKYASEGEFIHEVALAHELLAKYQYSCNNPEDADRSMTQSYLAYKKWGAYGKTAILASKYEHIRKLEEDMRNKELDTLGTDTINQKVKDVKIDESIAKALFGKADADCTAVLSVVLQNGLNMTNALKMTLIVSDVVILQTKRGSSKINSTRVRLQDWNGCLSVINCARTFKQCIVTGNAFEEERERSIRNDPYVRKNKLRSIMCMPLVCKDEIIGFICAENRNVYNCFEETQVDNFSVIGSLASLSLENDIIRKDITEIKRRNSHSHRYINHEARNPAQGIISNSELIVDIVQDFQEKMIDFNEKKYGEKLNTVLELAQDIMHCGGHIKNVSDSSMILSKLENNELKINTTPTKIGDICKNIISKNKLSAENKDIDLRLKIADDVNNKTLLTDEEHISFILNNFISNSIKFTEVGMITLKCDVKNITKDKVVVQFCVADTGIVSRCTLRYI</sequence>
<dbReference type="InterPro" id="IPR000719">
    <property type="entry name" value="Prot_kinase_dom"/>
</dbReference>
<protein>
    <submittedName>
        <fullName evidence="3">Hybrid signal transduction histidine kinase DhkG</fullName>
    </submittedName>
</protein>
<dbReference type="InterPro" id="IPR041664">
    <property type="entry name" value="AAA_16"/>
</dbReference>
<dbReference type="InterPro" id="IPR011009">
    <property type="entry name" value="Kinase-like_dom_sf"/>
</dbReference>
<dbReference type="PANTHER" id="PTHR43642">
    <property type="entry name" value="HYBRID SIGNAL TRANSDUCTION HISTIDINE KINASE G"/>
    <property type="match status" value="1"/>
</dbReference>
<dbReference type="InterPro" id="IPR029016">
    <property type="entry name" value="GAF-like_dom_sf"/>
</dbReference>
<proteinExistence type="predicted"/>
<dbReference type="Pfam" id="PF13191">
    <property type="entry name" value="AAA_16"/>
    <property type="match status" value="1"/>
</dbReference>
<accession>A0AAW2Z843</accession>
<dbReference type="PANTHER" id="PTHR43642:SF1">
    <property type="entry name" value="HYBRID SIGNAL TRANSDUCTION HISTIDINE KINASE G"/>
    <property type="match status" value="1"/>
</dbReference>
<evidence type="ECO:0000313" key="3">
    <source>
        <dbReference type="EMBL" id="KAL0485966.1"/>
    </source>
</evidence>
<dbReference type="InterPro" id="IPR005467">
    <property type="entry name" value="His_kinase_dom"/>
</dbReference>
<keyword evidence="4" id="KW-1185">Reference proteome</keyword>
<comment type="caution">
    <text evidence="3">The sequence shown here is derived from an EMBL/GenBank/DDBJ whole genome shotgun (WGS) entry which is preliminary data.</text>
</comment>
<dbReference type="GO" id="GO:0005524">
    <property type="term" value="F:ATP binding"/>
    <property type="evidence" value="ECO:0007669"/>
    <property type="project" value="InterPro"/>
</dbReference>
<dbReference type="EMBL" id="JAOPGA020001193">
    <property type="protein sequence ID" value="KAL0485966.1"/>
    <property type="molecule type" value="Genomic_DNA"/>
</dbReference>
<dbReference type="CDD" id="cd14014">
    <property type="entry name" value="STKc_PknB_like"/>
    <property type="match status" value="1"/>
</dbReference>
<dbReference type="InterPro" id="IPR027417">
    <property type="entry name" value="P-loop_NTPase"/>
</dbReference>
<dbReference type="Gene3D" id="3.30.450.40">
    <property type="match status" value="1"/>
</dbReference>
<dbReference type="SUPFAM" id="SSF55781">
    <property type="entry name" value="GAF domain-like"/>
    <property type="match status" value="1"/>
</dbReference>
<feature type="domain" description="Protein kinase" evidence="1">
    <location>
        <begin position="2"/>
        <end position="259"/>
    </location>
</feature>
<dbReference type="PROSITE" id="PS00108">
    <property type="entry name" value="PROTEIN_KINASE_ST"/>
    <property type="match status" value="1"/>
</dbReference>
<dbReference type="SUPFAM" id="SSF52540">
    <property type="entry name" value="P-loop containing nucleoside triphosphate hydrolases"/>
    <property type="match status" value="1"/>
</dbReference>
<evidence type="ECO:0000259" key="1">
    <source>
        <dbReference type="PROSITE" id="PS50011"/>
    </source>
</evidence>
<evidence type="ECO:0000313" key="4">
    <source>
        <dbReference type="Proteomes" id="UP001431209"/>
    </source>
</evidence>
<dbReference type="SMART" id="SM00220">
    <property type="entry name" value="S_TKc"/>
    <property type="match status" value="1"/>
</dbReference>
<dbReference type="InterPro" id="IPR008271">
    <property type="entry name" value="Ser/Thr_kinase_AS"/>
</dbReference>
<keyword evidence="3" id="KW-0808">Transferase</keyword>
<feature type="domain" description="Histidine kinase" evidence="2">
    <location>
        <begin position="1477"/>
        <end position="1649"/>
    </location>
</feature>
<dbReference type="SUPFAM" id="SSF56112">
    <property type="entry name" value="Protein kinase-like (PK-like)"/>
    <property type="match status" value="1"/>
</dbReference>
<dbReference type="Gene3D" id="3.30.565.10">
    <property type="entry name" value="Histidine kinase-like ATPase, C-terminal domain"/>
    <property type="match status" value="1"/>
</dbReference>
<dbReference type="SUPFAM" id="SSF55874">
    <property type="entry name" value="ATPase domain of HSP90 chaperone/DNA topoisomerase II/histidine kinase"/>
    <property type="match status" value="1"/>
</dbReference>
<dbReference type="GO" id="GO:0004672">
    <property type="term" value="F:protein kinase activity"/>
    <property type="evidence" value="ECO:0007669"/>
    <property type="project" value="InterPro"/>
</dbReference>
<organism evidence="3 4">
    <name type="scientific">Acrasis kona</name>
    <dbReference type="NCBI Taxonomy" id="1008807"/>
    <lineage>
        <taxon>Eukaryota</taxon>
        <taxon>Discoba</taxon>
        <taxon>Heterolobosea</taxon>
        <taxon>Tetramitia</taxon>
        <taxon>Eutetramitia</taxon>
        <taxon>Acrasidae</taxon>
        <taxon>Acrasis</taxon>
    </lineage>
</organism>
<dbReference type="PROSITE" id="PS50109">
    <property type="entry name" value="HIS_KIN"/>
    <property type="match status" value="1"/>
</dbReference>
<dbReference type="Proteomes" id="UP001431209">
    <property type="component" value="Unassembled WGS sequence"/>
</dbReference>
<dbReference type="PROSITE" id="PS50011">
    <property type="entry name" value="PROTEIN_KINASE_DOM"/>
    <property type="match status" value="1"/>
</dbReference>
<gene>
    <name evidence="3" type="ORF">AKO1_006653</name>
</gene>
<dbReference type="InterPro" id="IPR053159">
    <property type="entry name" value="Hybrid_Histidine_Kinase"/>
</dbReference>
<evidence type="ECO:0000259" key="2">
    <source>
        <dbReference type="PROSITE" id="PS50109"/>
    </source>
</evidence>